<dbReference type="RefSeq" id="WP_174404999.1">
    <property type="nucleotide sequence ID" value="NZ_BLVO01000013.1"/>
</dbReference>
<evidence type="ECO:0000313" key="2">
    <source>
        <dbReference type="Proteomes" id="UP000503840"/>
    </source>
</evidence>
<accession>A0A7J0BJB9</accession>
<name>A0A7J0BJB9_9BACT</name>
<dbReference type="EMBL" id="BLVO01000013">
    <property type="protein sequence ID" value="GFM33331.1"/>
    <property type="molecule type" value="Genomic_DNA"/>
</dbReference>
<dbReference type="AlphaFoldDB" id="A0A7J0BJB9"/>
<gene>
    <name evidence="1" type="ORF">DSM101010T_16960</name>
</gene>
<sequence>MQPVVIGRFRSCAGNAPICKPDDALPMAAVQLPERLYALPQQGRFYQAFAALQSAYEDR</sequence>
<evidence type="ECO:0000313" key="1">
    <source>
        <dbReference type="EMBL" id="GFM33331.1"/>
    </source>
</evidence>
<comment type="caution">
    <text evidence="1">The sequence shown here is derived from an EMBL/GenBank/DDBJ whole genome shotgun (WGS) entry which is preliminary data.</text>
</comment>
<proteinExistence type="predicted"/>
<dbReference type="Proteomes" id="UP000503840">
    <property type="component" value="Unassembled WGS sequence"/>
</dbReference>
<reference evidence="1 2" key="1">
    <citation type="submission" date="2020-05" db="EMBL/GenBank/DDBJ databases">
        <title>Draft genome sequence of Desulfovibrio sp. strain HN2T.</title>
        <authorList>
            <person name="Ueno A."/>
            <person name="Tamazawa S."/>
            <person name="Tamamura S."/>
            <person name="Murakami T."/>
            <person name="Kiyama T."/>
            <person name="Inomata H."/>
            <person name="Amano Y."/>
            <person name="Miyakawa K."/>
            <person name="Tamaki H."/>
            <person name="Naganuma T."/>
            <person name="Kaneko K."/>
        </authorList>
    </citation>
    <scope>NUCLEOTIDE SEQUENCE [LARGE SCALE GENOMIC DNA]</scope>
    <source>
        <strain evidence="1 2">HN2</strain>
    </source>
</reference>
<keyword evidence="2" id="KW-1185">Reference proteome</keyword>
<organism evidence="1 2">
    <name type="scientific">Desulfovibrio subterraneus</name>
    <dbReference type="NCBI Taxonomy" id="2718620"/>
    <lineage>
        <taxon>Bacteria</taxon>
        <taxon>Pseudomonadati</taxon>
        <taxon>Thermodesulfobacteriota</taxon>
        <taxon>Desulfovibrionia</taxon>
        <taxon>Desulfovibrionales</taxon>
        <taxon>Desulfovibrionaceae</taxon>
        <taxon>Desulfovibrio</taxon>
    </lineage>
</organism>
<protein>
    <submittedName>
        <fullName evidence="1">Uncharacterized protein</fullName>
    </submittedName>
</protein>